<evidence type="ECO:0000313" key="4">
    <source>
        <dbReference type="EMBL" id="MEE6260148.1"/>
    </source>
</evidence>
<evidence type="ECO:0000259" key="3">
    <source>
        <dbReference type="Pfam" id="PF16861"/>
    </source>
</evidence>
<proteinExistence type="inferred from homology"/>
<dbReference type="PANTHER" id="PTHR34847:SF1">
    <property type="entry name" value="NODULATION PROTEIN U"/>
    <property type="match status" value="1"/>
</dbReference>
<organism evidence="4 5">
    <name type="scientific">Plantactinospora sonchi</name>
    <dbReference type="NCBI Taxonomy" id="1544735"/>
    <lineage>
        <taxon>Bacteria</taxon>
        <taxon>Bacillati</taxon>
        <taxon>Actinomycetota</taxon>
        <taxon>Actinomycetes</taxon>
        <taxon>Micromonosporales</taxon>
        <taxon>Micromonosporaceae</taxon>
        <taxon>Plantactinospora</taxon>
    </lineage>
</organism>
<dbReference type="Pfam" id="PF02543">
    <property type="entry name" value="Carbam_trans_N"/>
    <property type="match status" value="1"/>
</dbReference>
<sequence>MTATHARRRDAEVVLGFCAYTHDSAAALLVDGHLIGFAEEERLDGIKHSKAYPENAVTWLLGEAGLTANDVTTVAYNFDGRRYRSALGQLPAHLLQSVTRPRAMPRARSFLTVHRRYQARMRDLARSFPRARLHPVLHHRAHALYAFLASGVDDAAVLVVDSLGELQTTTIWHAAHNDEQPFRLDLHTAIDDPASLGYVYGAVTEHLGWRRGDEEGTVMALAALGDPTRFRALLSRAVRLTRDGFTLDPALMPLRVLSSRYARTSPAFTAATCPPRLPGEPVEPVHADLAAALQERTEHVMLHLSGQATRLTGSGLLCLGGGVAMNCVAAGLIAQSGIVDEIHVPPAPGDSGTAIGAAAAAWLDATGRPPTGIEGRCYLGPAYPDLMLPPEPRPGLTAERPADPVRHLARRLAAGALVGLFTGPLEAGPRALGNRSILASPFASGVVDRLNATVKFREPFRPFAPVVLADKAADYVRLRQPSPYMSIAAPVTDLARTQLPAIVHANGTARVQTVTWTQYPFLAEVLAAFGEITGHPVLINTSLNVKGKPICGTPDMALDCLTATGLDALLIEGWWVTKC</sequence>
<dbReference type="InterPro" id="IPR038152">
    <property type="entry name" value="Carbam_trans_C_sf"/>
</dbReference>
<dbReference type="Pfam" id="PF16861">
    <property type="entry name" value="Carbam_trans_C"/>
    <property type="match status" value="1"/>
</dbReference>
<dbReference type="SUPFAM" id="SSF53067">
    <property type="entry name" value="Actin-like ATPase domain"/>
    <property type="match status" value="1"/>
</dbReference>
<comment type="similarity">
    <text evidence="1">Belongs to the NodU/CmcH family.</text>
</comment>
<dbReference type="InterPro" id="IPR003696">
    <property type="entry name" value="Carbtransf_dom"/>
</dbReference>
<comment type="caution">
    <text evidence="4">The sequence shown here is derived from an EMBL/GenBank/DDBJ whole genome shotgun (WGS) entry which is preliminary data.</text>
</comment>
<feature type="domain" description="Carbamoyltransferase C-terminal" evidence="3">
    <location>
        <begin position="409"/>
        <end position="578"/>
    </location>
</feature>
<dbReference type="Gene3D" id="3.90.870.20">
    <property type="entry name" value="Carbamoyltransferase, C-terminal domain"/>
    <property type="match status" value="1"/>
</dbReference>
<evidence type="ECO:0000259" key="2">
    <source>
        <dbReference type="Pfam" id="PF02543"/>
    </source>
</evidence>
<dbReference type="InterPro" id="IPR031730">
    <property type="entry name" value="Carbam_trans_C"/>
</dbReference>
<evidence type="ECO:0000313" key="5">
    <source>
        <dbReference type="Proteomes" id="UP001332243"/>
    </source>
</evidence>
<dbReference type="Gene3D" id="3.30.420.40">
    <property type="match status" value="2"/>
</dbReference>
<feature type="domain" description="Carbamoyltransferase" evidence="2">
    <location>
        <begin position="14"/>
        <end position="358"/>
    </location>
</feature>
<dbReference type="InterPro" id="IPR051338">
    <property type="entry name" value="NodU/CmcH_Carbamoyltrnsfr"/>
</dbReference>
<reference evidence="4 5" key="1">
    <citation type="submission" date="2024-01" db="EMBL/GenBank/DDBJ databases">
        <title>Genome insights into Plantactinospora sonchi sp. nov.</title>
        <authorList>
            <person name="Wang L."/>
        </authorList>
    </citation>
    <scope>NUCLEOTIDE SEQUENCE [LARGE SCALE GENOMIC DNA]</scope>
    <source>
        <strain evidence="4 5">NEAU-QY2</strain>
    </source>
</reference>
<dbReference type="RefSeq" id="WP_331215274.1">
    <property type="nucleotide sequence ID" value="NZ_JAZGQK010000013.1"/>
</dbReference>
<name>A0ABU7RUH4_9ACTN</name>
<dbReference type="EMBL" id="JAZGQK010000013">
    <property type="protein sequence ID" value="MEE6260148.1"/>
    <property type="molecule type" value="Genomic_DNA"/>
</dbReference>
<evidence type="ECO:0000256" key="1">
    <source>
        <dbReference type="ARBA" id="ARBA00006129"/>
    </source>
</evidence>
<dbReference type="CDD" id="cd24098">
    <property type="entry name" value="ASKHA_NBD_TobZ_N"/>
    <property type="match status" value="1"/>
</dbReference>
<dbReference type="InterPro" id="IPR043129">
    <property type="entry name" value="ATPase_NBD"/>
</dbReference>
<dbReference type="PANTHER" id="PTHR34847">
    <property type="entry name" value="NODULATION PROTEIN U"/>
    <property type="match status" value="1"/>
</dbReference>
<dbReference type="Proteomes" id="UP001332243">
    <property type="component" value="Unassembled WGS sequence"/>
</dbReference>
<protein>
    <submittedName>
        <fullName evidence="4">Carbamoyltransferase C-terminal domain-containing protein</fullName>
    </submittedName>
</protein>
<keyword evidence="5" id="KW-1185">Reference proteome</keyword>
<accession>A0ABU7RUH4</accession>
<gene>
    <name evidence="4" type="ORF">V1633_16785</name>
</gene>